<dbReference type="Proteomes" id="UP001162992">
    <property type="component" value="Chromosome 1"/>
</dbReference>
<comment type="caution">
    <text evidence="1">The sequence shown here is derived from an EMBL/GenBank/DDBJ whole genome shotgun (WGS) entry which is preliminary data.</text>
</comment>
<accession>A0ACC2EV85</accession>
<protein>
    <submittedName>
        <fullName evidence="1">Uncharacterized protein</fullName>
    </submittedName>
</protein>
<keyword evidence="2" id="KW-1185">Reference proteome</keyword>
<evidence type="ECO:0000313" key="2">
    <source>
        <dbReference type="Proteomes" id="UP001162992"/>
    </source>
</evidence>
<evidence type="ECO:0000313" key="1">
    <source>
        <dbReference type="EMBL" id="KAJ7570394.1"/>
    </source>
</evidence>
<gene>
    <name evidence="1" type="ORF">O6H91_01G117900</name>
</gene>
<sequence>MYAKKKKKERRENGFVEEIQDPDSKIHHLQLLLLLLLLLESSKEKTRALREIVGRDPVACEAEEGRAHMISAFTSLHLNRSSLLAGLSETAPPPFALASHTMSTASVDNASENTTIKTVNVRIKGKVQGVFYRNWTVDSAKQLGLKGWVRNHRDGSVEAVFSGNAPIVDKMIQKCYRGPEMAKVSGLDVSPWDGSLSEGFERRPTEW</sequence>
<reference evidence="2" key="1">
    <citation type="journal article" date="2024" name="Proc. Natl. Acad. Sci. U.S.A.">
        <title>Extraordinary preservation of gene collinearity over three hundred million years revealed in homosporous lycophytes.</title>
        <authorList>
            <person name="Li C."/>
            <person name="Wickell D."/>
            <person name="Kuo L.Y."/>
            <person name="Chen X."/>
            <person name="Nie B."/>
            <person name="Liao X."/>
            <person name="Peng D."/>
            <person name="Ji J."/>
            <person name="Jenkins J."/>
            <person name="Williams M."/>
            <person name="Shu S."/>
            <person name="Plott C."/>
            <person name="Barry K."/>
            <person name="Rajasekar S."/>
            <person name="Grimwood J."/>
            <person name="Han X."/>
            <person name="Sun S."/>
            <person name="Hou Z."/>
            <person name="He W."/>
            <person name="Dai G."/>
            <person name="Sun C."/>
            <person name="Schmutz J."/>
            <person name="Leebens-Mack J.H."/>
            <person name="Li F.W."/>
            <person name="Wang L."/>
        </authorList>
    </citation>
    <scope>NUCLEOTIDE SEQUENCE [LARGE SCALE GENOMIC DNA]</scope>
    <source>
        <strain evidence="2">cv. PW_Plant_1</strain>
    </source>
</reference>
<dbReference type="EMBL" id="CM055092">
    <property type="protein sequence ID" value="KAJ7570394.1"/>
    <property type="molecule type" value="Genomic_DNA"/>
</dbReference>
<name>A0ACC2EV85_DIPCM</name>
<organism evidence="1 2">
    <name type="scientific">Diphasiastrum complanatum</name>
    <name type="common">Issler's clubmoss</name>
    <name type="synonym">Lycopodium complanatum</name>
    <dbReference type="NCBI Taxonomy" id="34168"/>
    <lineage>
        <taxon>Eukaryota</taxon>
        <taxon>Viridiplantae</taxon>
        <taxon>Streptophyta</taxon>
        <taxon>Embryophyta</taxon>
        <taxon>Tracheophyta</taxon>
        <taxon>Lycopodiopsida</taxon>
        <taxon>Lycopodiales</taxon>
        <taxon>Lycopodiaceae</taxon>
        <taxon>Lycopodioideae</taxon>
        <taxon>Diphasiastrum</taxon>
    </lineage>
</organism>
<proteinExistence type="predicted"/>